<evidence type="ECO:0000313" key="2">
    <source>
        <dbReference type="EMBL" id="RKP06995.1"/>
    </source>
</evidence>
<dbReference type="OrthoDB" id="27934at2759"/>
<dbReference type="SUPFAM" id="SSF81901">
    <property type="entry name" value="HCP-like"/>
    <property type="match status" value="3"/>
</dbReference>
<dbReference type="AlphaFoldDB" id="A0A4P9XM95"/>
<comment type="similarity">
    <text evidence="1">Belongs to the sel-1 family.</text>
</comment>
<evidence type="ECO:0008006" key="4">
    <source>
        <dbReference type="Google" id="ProtNLM"/>
    </source>
</evidence>
<dbReference type="GO" id="GO:0005789">
    <property type="term" value="C:endoplasmic reticulum membrane"/>
    <property type="evidence" value="ECO:0007669"/>
    <property type="project" value="TreeGrafter"/>
</dbReference>
<dbReference type="PANTHER" id="PTHR11102">
    <property type="entry name" value="SEL-1-LIKE PROTEIN"/>
    <property type="match status" value="1"/>
</dbReference>
<organism evidence="2 3">
    <name type="scientific">Thamnocephalis sphaerospora</name>
    <dbReference type="NCBI Taxonomy" id="78915"/>
    <lineage>
        <taxon>Eukaryota</taxon>
        <taxon>Fungi</taxon>
        <taxon>Fungi incertae sedis</taxon>
        <taxon>Zoopagomycota</taxon>
        <taxon>Zoopagomycotina</taxon>
        <taxon>Zoopagomycetes</taxon>
        <taxon>Zoopagales</taxon>
        <taxon>Sigmoideomycetaceae</taxon>
        <taxon>Thamnocephalis</taxon>
    </lineage>
</organism>
<dbReference type="PANTHER" id="PTHR11102:SF147">
    <property type="entry name" value="SEL1L ADAPTOR SUBUNIT OF ERAD E3 UBIQUITIN LIGASE"/>
    <property type="match status" value="1"/>
</dbReference>
<name>A0A4P9XM95_9FUNG</name>
<evidence type="ECO:0000256" key="1">
    <source>
        <dbReference type="ARBA" id="ARBA00038101"/>
    </source>
</evidence>
<evidence type="ECO:0000313" key="3">
    <source>
        <dbReference type="Proteomes" id="UP000271241"/>
    </source>
</evidence>
<dbReference type="STRING" id="78915.A0A4P9XM95"/>
<gene>
    <name evidence="2" type="ORF">THASP1DRAFT_17714</name>
</gene>
<dbReference type="InterPro" id="IPR011990">
    <property type="entry name" value="TPR-like_helical_dom_sf"/>
</dbReference>
<feature type="non-terminal residue" evidence="2">
    <location>
        <position position="653"/>
    </location>
</feature>
<dbReference type="InterPro" id="IPR050767">
    <property type="entry name" value="Sel1_AlgK"/>
</dbReference>
<reference evidence="3" key="1">
    <citation type="journal article" date="2018" name="Nat. Microbiol.">
        <title>Leveraging single-cell genomics to expand the fungal tree of life.</title>
        <authorList>
            <person name="Ahrendt S.R."/>
            <person name="Quandt C.A."/>
            <person name="Ciobanu D."/>
            <person name="Clum A."/>
            <person name="Salamov A."/>
            <person name="Andreopoulos B."/>
            <person name="Cheng J.F."/>
            <person name="Woyke T."/>
            <person name="Pelin A."/>
            <person name="Henrissat B."/>
            <person name="Reynolds N.K."/>
            <person name="Benny G.L."/>
            <person name="Smith M.E."/>
            <person name="James T.Y."/>
            <person name="Grigoriev I.V."/>
        </authorList>
    </citation>
    <scope>NUCLEOTIDE SEQUENCE [LARGE SCALE GENOMIC DNA]</scope>
    <source>
        <strain evidence="3">RSA 1356</strain>
    </source>
</reference>
<dbReference type="SMART" id="SM00671">
    <property type="entry name" value="SEL1"/>
    <property type="match status" value="10"/>
</dbReference>
<dbReference type="Proteomes" id="UP000271241">
    <property type="component" value="Unassembled WGS sequence"/>
</dbReference>
<dbReference type="EMBL" id="KZ992782">
    <property type="protein sequence ID" value="RKP06995.1"/>
    <property type="molecule type" value="Genomic_DNA"/>
</dbReference>
<sequence>MRTNRRRKDTTSANLLEFQLDQLWRRLLNFLTYSPFNFGVKNLDATSDRSVSVDNDGRTPGRRVIPRVEEAVTLLREAGLQHNHPDALYFLGEIYFHGLYAKERDFSASLTYHERLADISGNTTAQQRVGFIYSLGLGRTPMANAFAQRDRQALTYTTFAGSSGDTAAQMTLGYRYLYGVGVPKSCEESVFYYQLVADKAVAHFKSGPPGGRSMPWPRIRISDDESGVFGIESPPTTENGMDLEDVLEMYRLEADKGDLRARLLWGNLYRRGSARVARNFSYAFRYYRSVAMLVYTPNGKKRRTQPTDENVIGFASRAAALLGEMYWRGEGVSQNNATALRWFLSAAEHDDPVAQNALGVMYRDGSGVPKDLKKAISYFRAAAAKEGQYDAHVNLGVLYFNAKHYADAKQHFSLAAHHGHLLAQYYLADIHWEGHGTSKSCPLAVSLYKMVAEKGDWQYSPIPTAYQAYKRGDYETALLAYLQAAEMGYEMAQANAAWLLDKRKHAFKLVYALHPVRSADAAPYLRPQTERHGHLAMTVPYSQVALINWMRAANQGNMDARVKTGDYYFNGLGTEASAEQAARCYQSVAKSETSSLAMWNLGWMHENGIGVAKDFHLADRWYARALEVDPDAYIPVLLSRAKLHIRWTWHWLT</sequence>
<dbReference type="Gene3D" id="1.25.40.10">
    <property type="entry name" value="Tetratricopeptide repeat domain"/>
    <property type="match status" value="4"/>
</dbReference>
<dbReference type="Pfam" id="PF08238">
    <property type="entry name" value="Sel1"/>
    <property type="match status" value="8"/>
</dbReference>
<dbReference type="GO" id="GO:0036503">
    <property type="term" value="P:ERAD pathway"/>
    <property type="evidence" value="ECO:0007669"/>
    <property type="project" value="TreeGrafter"/>
</dbReference>
<accession>A0A4P9XM95</accession>
<protein>
    <recommendedName>
        <fullName evidence="4">HCP-like protein</fullName>
    </recommendedName>
</protein>
<dbReference type="InterPro" id="IPR006597">
    <property type="entry name" value="Sel1-like"/>
</dbReference>
<keyword evidence="3" id="KW-1185">Reference proteome</keyword>
<proteinExistence type="inferred from homology"/>